<dbReference type="Pfam" id="PF04075">
    <property type="entry name" value="F420H2_quin_red"/>
    <property type="match status" value="1"/>
</dbReference>
<organism evidence="1 2">
    <name type="scientific">Micromonospora chersina</name>
    <dbReference type="NCBI Taxonomy" id="47854"/>
    <lineage>
        <taxon>Bacteria</taxon>
        <taxon>Bacillati</taxon>
        <taxon>Actinomycetota</taxon>
        <taxon>Actinomycetes</taxon>
        <taxon>Micromonosporales</taxon>
        <taxon>Micromonosporaceae</taxon>
        <taxon>Micromonospora</taxon>
    </lineage>
</organism>
<dbReference type="InterPro" id="IPR012349">
    <property type="entry name" value="Split_barrel_FMN-bd"/>
</dbReference>
<dbReference type="RefSeq" id="WP_244282664.1">
    <property type="nucleotide sequence ID" value="NZ_FMIB01000002.1"/>
</dbReference>
<dbReference type="AlphaFoldDB" id="A0A1C6W0Q4"/>
<proteinExistence type="predicted"/>
<dbReference type="Proteomes" id="UP000198605">
    <property type="component" value="Unassembled WGS sequence"/>
</dbReference>
<reference evidence="2" key="1">
    <citation type="submission" date="2016-06" db="EMBL/GenBank/DDBJ databases">
        <authorList>
            <person name="Varghese N."/>
            <person name="Submissions Spin"/>
        </authorList>
    </citation>
    <scope>NUCLEOTIDE SEQUENCE [LARGE SCALE GENOMIC DNA]</scope>
    <source>
        <strain evidence="2">DSM 44151</strain>
    </source>
</reference>
<name>A0A1C6W0Q4_9ACTN</name>
<dbReference type="STRING" id="47854.GA0070603_6192"/>
<keyword evidence="2" id="KW-1185">Reference proteome</keyword>
<dbReference type="InterPro" id="IPR004378">
    <property type="entry name" value="F420H2_quin_Rdtase"/>
</dbReference>
<accession>A0A1C6W0Q4</accession>
<dbReference type="EMBL" id="FMIB01000002">
    <property type="protein sequence ID" value="SCL72082.1"/>
    <property type="molecule type" value="Genomic_DNA"/>
</dbReference>
<dbReference type="Gene3D" id="2.30.110.10">
    <property type="entry name" value="Electron Transport, Fmn-binding Protein, Chain A"/>
    <property type="match status" value="1"/>
</dbReference>
<gene>
    <name evidence="1" type="ORF">GA0070603_6192</name>
</gene>
<dbReference type="GO" id="GO:0016491">
    <property type="term" value="F:oxidoreductase activity"/>
    <property type="evidence" value="ECO:0007669"/>
    <property type="project" value="InterPro"/>
</dbReference>
<protein>
    <submittedName>
        <fullName evidence="1">Deazaflavin-dependent oxidoreductase, nitroreductase family</fullName>
    </submittedName>
</protein>
<dbReference type="GeneID" id="43282796"/>
<sequence length="160" mass="17964">MAGWLVSDSAARRMYAGGRGDATARRFARFWAAVFRLGLAPKRWVTLEVPGRRTGRVTGFPLGMADHDGHWFLVSMLGEQCNWVRNVRANGGRAIIHRRRRTPCRLVEVPAGDRAPILRRYVRKAPGARPHIPVDPAAPVSEFEAVAARYPVFRVERRPG</sequence>
<evidence type="ECO:0000313" key="2">
    <source>
        <dbReference type="Proteomes" id="UP000198605"/>
    </source>
</evidence>
<evidence type="ECO:0000313" key="1">
    <source>
        <dbReference type="EMBL" id="SCL72082.1"/>
    </source>
</evidence>